<dbReference type="EC" id="3.1.4.11" evidence="2"/>
<dbReference type="Pfam" id="PF00388">
    <property type="entry name" value="PI-PLC-X"/>
    <property type="match status" value="1"/>
</dbReference>
<dbReference type="PANTHER" id="PTHR10336">
    <property type="entry name" value="PHOSPHOINOSITIDE-SPECIFIC PHOSPHOLIPASE C FAMILY PROTEIN"/>
    <property type="match status" value="1"/>
</dbReference>
<dbReference type="SMART" id="SM00148">
    <property type="entry name" value="PLCXc"/>
    <property type="match status" value="1"/>
</dbReference>
<keyword evidence="5" id="KW-1185">Reference proteome</keyword>
<sequence>MDSSVHHDMRAPLSHYYVYTGHNSYLIGNQLNSDSSVDPIIRALQRGIRVIELDMWPNSTKDNVIVYHGMTLTSSVRLLECLEAIKEYAFSSSPYPVVLNLENHLTPDLQAKTAKMIADTFEDLLFKPEDLNSIVEFPSPEFLMHRIIVSAEHPEDEEQDYQYSTSAYKHIITIKDAKPKDGVKISVTNINSNAVGQLNVSEPDLKNALETHGAHLVRFSQKNIIRVYPKGTRITSSNFNPFIGWTHGAQMVAFNMQGHGKHLWIMQGFFRANGGCGYVKKPDFLMNASSDDRVLFQTEKKILKVKVYMGYGWKNDFSKRHFDKFSPPDFFTK</sequence>
<dbReference type="OrthoDB" id="269822at2759"/>
<dbReference type="Gene3D" id="3.20.20.190">
    <property type="entry name" value="Phosphatidylinositol (PI) phosphodiesterase"/>
    <property type="match status" value="1"/>
</dbReference>
<dbReference type="SUPFAM" id="SSF51695">
    <property type="entry name" value="PLC-like phosphodiesterases"/>
    <property type="match status" value="1"/>
</dbReference>
<comment type="subcellular location">
    <subcellularLocation>
        <location evidence="1">Cell membrane</location>
        <topology evidence="1">Peripheral membrane protein</topology>
    </subcellularLocation>
</comment>
<dbReference type="InterPro" id="IPR001711">
    <property type="entry name" value="PLipase_C_Pinositol-sp_Y"/>
</dbReference>
<feature type="non-terminal residue" evidence="4">
    <location>
        <position position="333"/>
    </location>
</feature>
<organism evidence="4 5">
    <name type="scientific">Zostera marina</name>
    <name type="common">Eelgrass</name>
    <dbReference type="NCBI Taxonomy" id="29655"/>
    <lineage>
        <taxon>Eukaryota</taxon>
        <taxon>Viridiplantae</taxon>
        <taxon>Streptophyta</taxon>
        <taxon>Embryophyta</taxon>
        <taxon>Tracheophyta</taxon>
        <taxon>Spermatophyta</taxon>
        <taxon>Magnoliopsida</taxon>
        <taxon>Liliopsida</taxon>
        <taxon>Zosteraceae</taxon>
        <taxon>Zostera</taxon>
    </lineage>
</organism>
<evidence type="ECO:0000259" key="3">
    <source>
        <dbReference type="PROSITE" id="PS50008"/>
    </source>
</evidence>
<evidence type="ECO:0000256" key="2">
    <source>
        <dbReference type="RuleBase" id="RU361133"/>
    </source>
</evidence>
<keyword evidence="2" id="KW-0443">Lipid metabolism</keyword>
<evidence type="ECO:0000313" key="5">
    <source>
        <dbReference type="Proteomes" id="UP000036987"/>
    </source>
</evidence>
<name>A0A0K9PXC0_ZOSMR</name>
<dbReference type="GO" id="GO:0048015">
    <property type="term" value="P:phosphatidylinositol-mediated signaling"/>
    <property type="evidence" value="ECO:0000318"/>
    <property type="project" value="GO_Central"/>
</dbReference>
<dbReference type="Pfam" id="PF00387">
    <property type="entry name" value="PI-PLC-Y"/>
    <property type="match status" value="1"/>
</dbReference>
<reference evidence="5" key="1">
    <citation type="journal article" date="2016" name="Nature">
        <title>The genome of the seagrass Zostera marina reveals angiosperm adaptation to the sea.</title>
        <authorList>
            <person name="Olsen J.L."/>
            <person name="Rouze P."/>
            <person name="Verhelst B."/>
            <person name="Lin Y.-C."/>
            <person name="Bayer T."/>
            <person name="Collen J."/>
            <person name="Dattolo E."/>
            <person name="De Paoli E."/>
            <person name="Dittami S."/>
            <person name="Maumus F."/>
            <person name="Michel G."/>
            <person name="Kersting A."/>
            <person name="Lauritano C."/>
            <person name="Lohaus R."/>
            <person name="Toepel M."/>
            <person name="Tonon T."/>
            <person name="Vanneste K."/>
            <person name="Amirebrahimi M."/>
            <person name="Brakel J."/>
            <person name="Bostroem C."/>
            <person name="Chovatia M."/>
            <person name="Grimwood J."/>
            <person name="Jenkins J.W."/>
            <person name="Jueterbock A."/>
            <person name="Mraz A."/>
            <person name="Stam W.T."/>
            <person name="Tice H."/>
            <person name="Bornberg-Bauer E."/>
            <person name="Green P.J."/>
            <person name="Pearson G.A."/>
            <person name="Procaccini G."/>
            <person name="Duarte C.M."/>
            <person name="Schmutz J."/>
            <person name="Reusch T.B.H."/>
            <person name="Van de Peer Y."/>
        </authorList>
    </citation>
    <scope>NUCLEOTIDE SEQUENCE [LARGE SCALE GENOMIC DNA]</scope>
    <source>
        <strain evidence="5">cv. Finnish</strain>
    </source>
</reference>
<dbReference type="InterPro" id="IPR001192">
    <property type="entry name" value="PI-PLC_fam"/>
</dbReference>
<comment type="catalytic activity">
    <reaction evidence="2">
        <text>a 1,2-diacyl-sn-glycero-3-phospho-(1D-myo-inositol-4,5-bisphosphate) + H2O = 1D-myo-inositol 1,4,5-trisphosphate + a 1,2-diacyl-sn-glycerol + H(+)</text>
        <dbReference type="Rhea" id="RHEA:33179"/>
        <dbReference type="ChEBI" id="CHEBI:15377"/>
        <dbReference type="ChEBI" id="CHEBI:15378"/>
        <dbReference type="ChEBI" id="CHEBI:17815"/>
        <dbReference type="ChEBI" id="CHEBI:58456"/>
        <dbReference type="ChEBI" id="CHEBI:203600"/>
        <dbReference type="EC" id="3.1.4.11"/>
    </reaction>
</comment>
<dbReference type="InterPro" id="IPR017946">
    <property type="entry name" value="PLC-like_Pdiesterase_TIM-brl"/>
</dbReference>
<keyword evidence="2" id="KW-0378">Hydrolase</keyword>
<dbReference type="PROSITE" id="PS50007">
    <property type="entry name" value="PIPLC_X_DOMAIN"/>
    <property type="match status" value="1"/>
</dbReference>
<dbReference type="GO" id="GO:0005886">
    <property type="term" value="C:plasma membrane"/>
    <property type="evidence" value="ECO:0000318"/>
    <property type="project" value="GO_Central"/>
</dbReference>
<dbReference type="GO" id="GO:0016042">
    <property type="term" value="P:lipid catabolic process"/>
    <property type="evidence" value="ECO:0007669"/>
    <property type="project" value="UniProtKB-KW"/>
</dbReference>
<dbReference type="Proteomes" id="UP000036987">
    <property type="component" value="Unassembled WGS sequence"/>
</dbReference>
<gene>
    <name evidence="4" type="ORF">ZOSMA_143G00100</name>
</gene>
<dbReference type="PRINTS" id="PR00390">
    <property type="entry name" value="PHPHLIPASEC"/>
</dbReference>
<dbReference type="InterPro" id="IPR000909">
    <property type="entry name" value="PLipase_C_PInositol-sp_X_dom"/>
</dbReference>
<dbReference type="AlphaFoldDB" id="A0A0K9PXC0"/>
<comment type="caution">
    <text evidence="4">The sequence shown here is derived from an EMBL/GenBank/DDBJ whole genome shotgun (WGS) entry which is preliminary data.</text>
</comment>
<proteinExistence type="predicted"/>
<evidence type="ECO:0000256" key="1">
    <source>
        <dbReference type="ARBA" id="ARBA00004202"/>
    </source>
</evidence>
<dbReference type="PANTHER" id="PTHR10336:SF204">
    <property type="entry name" value="PHOSPHOINOSITIDE PHOSPHOLIPASE C 4-RELATED"/>
    <property type="match status" value="1"/>
</dbReference>
<protein>
    <recommendedName>
        <fullName evidence="2">Phosphoinositide phospholipase C</fullName>
        <ecNumber evidence="2">3.1.4.11</ecNumber>
    </recommendedName>
</protein>
<dbReference type="SMART" id="SM00149">
    <property type="entry name" value="PLCYc"/>
    <property type="match status" value="1"/>
</dbReference>
<dbReference type="GO" id="GO:0004435">
    <property type="term" value="F:phosphatidylinositol-4,5-bisphosphate phospholipase C activity"/>
    <property type="evidence" value="ECO:0000318"/>
    <property type="project" value="GO_Central"/>
</dbReference>
<dbReference type="EMBL" id="LFYR01000550">
    <property type="protein sequence ID" value="KMZ73688.1"/>
    <property type="molecule type" value="Genomic_DNA"/>
</dbReference>
<feature type="domain" description="PI-PLC Y-box" evidence="3">
    <location>
        <begin position="199"/>
        <end position="285"/>
    </location>
</feature>
<dbReference type="GO" id="GO:0051209">
    <property type="term" value="P:release of sequestered calcium ion into cytosol"/>
    <property type="evidence" value="ECO:0000318"/>
    <property type="project" value="GO_Central"/>
</dbReference>
<evidence type="ECO:0000313" key="4">
    <source>
        <dbReference type="EMBL" id="KMZ73688.1"/>
    </source>
</evidence>
<accession>A0A0K9PXC0</accession>
<dbReference type="PROSITE" id="PS50008">
    <property type="entry name" value="PIPLC_Y_DOMAIN"/>
    <property type="match status" value="1"/>
</dbReference>
<keyword evidence="2" id="KW-0442">Lipid degradation</keyword>
<dbReference type="STRING" id="29655.A0A0K9PXC0"/>